<evidence type="ECO:0008006" key="3">
    <source>
        <dbReference type="Google" id="ProtNLM"/>
    </source>
</evidence>
<dbReference type="AlphaFoldDB" id="B0C460"/>
<gene>
    <name evidence="1" type="ordered locus">AM1_2443</name>
</gene>
<dbReference type="EMBL" id="CP000828">
    <property type="protein sequence ID" value="ABW27451.1"/>
    <property type="molecule type" value="Genomic_DNA"/>
</dbReference>
<dbReference type="Pfam" id="PF11850">
    <property type="entry name" value="DUF3370"/>
    <property type="match status" value="1"/>
</dbReference>
<evidence type="ECO:0000313" key="1">
    <source>
        <dbReference type="EMBL" id="ABW27451.1"/>
    </source>
</evidence>
<dbReference type="KEGG" id="amr:AM1_2443"/>
<sequence>MPLLSLSRTANHSYLLAIGMTILCSCKFISPPVPSAAEQSRLTGQKATQDLWLDDEVRPLSGKLDQIPMFNSNSPEWIKQPGILLSTFPSSGKATPEAHLNFGFKNNFTLFSHHFSHTPIDLKTLYLGIIVHNPNTETVTLALNTAASYQLAEAPFDKKPSIAENPEGTVFSGPGVRTVDQILRQLKTNQQPQNQADFPKVLIIPPGEYRLLLNHPIPVKGLEKPINGRSTFMQLHSNQTVNLAELAMYAPTTKSGDERKPTLEEWKKLLLTGGLAGPRDKRPTPPGQGGVLIYSRVSGVQAGSNWQALLTDPGSKHLSIPASGKGISYGISTLRAGRLGTAQTQAAKLLARYTDTAYEAHGNYCVYYDLSLPLHNPTSSPKQVTLTLATPIKVDKLNPKGLQFTIPPRTHPYFRGTVRLRISEDDGAITTQYVHLWQRTGELTKPMSTLTIPPKTTKTVSVDFLYPPDSTPPQILRIATSPVK</sequence>
<dbReference type="HOGENOM" id="CLU_029327_0_0_3"/>
<dbReference type="InterPro" id="IPR021801">
    <property type="entry name" value="DUF3370"/>
</dbReference>
<dbReference type="eggNOG" id="COG1749">
    <property type="taxonomic scope" value="Bacteria"/>
</dbReference>
<name>B0C460_ACAM1</name>
<protein>
    <recommendedName>
        <fullName evidence="3">DUF3370 domain-containing protein</fullName>
    </recommendedName>
</protein>
<accession>B0C460</accession>
<keyword evidence="2" id="KW-1185">Reference proteome</keyword>
<dbReference type="STRING" id="329726.AM1_2443"/>
<organism evidence="1 2">
    <name type="scientific">Acaryochloris marina (strain MBIC 11017)</name>
    <dbReference type="NCBI Taxonomy" id="329726"/>
    <lineage>
        <taxon>Bacteria</taxon>
        <taxon>Bacillati</taxon>
        <taxon>Cyanobacteriota</taxon>
        <taxon>Cyanophyceae</taxon>
        <taxon>Acaryochloridales</taxon>
        <taxon>Acaryochloridaceae</taxon>
        <taxon>Acaryochloris</taxon>
    </lineage>
</organism>
<proteinExistence type="predicted"/>
<dbReference type="Proteomes" id="UP000000268">
    <property type="component" value="Chromosome"/>
</dbReference>
<evidence type="ECO:0000313" key="2">
    <source>
        <dbReference type="Proteomes" id="UP000000268"/>
    </source>
</evidence>
<reference evidence="1 2" key="1">
    <citation type="journal article" date="2008" name="Proc. Natl. Acad. Sci. U.S.A.">
        <title>Niche adaptation and genome expansion in the chlorophyll d-producing cyanobacterium Acaryochloris marina.</title>
        <authorList>
            <person name="Swingley W.D."/>
            <person name="Chen M."/>
            <person name="Cheung P.C."/>
            <person name="Conrad A.L."/>
            <person name="Dejesa L.C."/>
            <person name="Hao J."/>
            <person name="Honchak B.M."/>
            <person name="Karbach L.E."/>
            <person name="Kurdoglu A."/>
            <person name="Lahiri S."/>
            <person name="Mastrian S.D."/>
            <person name="Miyashita H."/>
            <person name="Page L."/>
            <person name="Ramakrishna P."/>
            <person name="Satoh S."/>
            <person name="Sattley W.M."/>
            <person name="Shimada Y."/>
            <person name="Taylor H.L."/>
            <person name="Tomo T."/>
            <person name="Tsuchiya T."/>
            <person name="Wang Z.T."/>
            <person name="Raymond J."/>
            <person name="Mimuro M."/>
            <person name="Blankenship R.E."/>
            <person name="Touchman J.W."/>
        </authorList>
    </citation>
    <scope>NUCLEOTIDE SEQUENCE [LARGE SCALE GENOMIC DNA]</scope>
    <source>
        <strain evidence="2">MBIC 11017</strain>
    </source>
</reference>